<feature type="compositionally biased region" description="Low complexity" evidence="1">
    <location>
        <begin position="150"/>
        <end position="161"/>
    </location>
</feature>
<dbReference type="Proteomes" id="UP001143981">
    <property type="component" value="Unassembled WGS sequence"/>
</dbReference>
<feature type="region of interest" description="Disordered" evidence="1">
    <location>
        <begin position="1"/>
        <end position="59"/>
    </location>
</feature>
<accession>A0A9W8CRG5</accession>
<dbReference type="EMBL" id="JANBOI010002218">
    <property type="protein sequence ID" value="KAJ1723535.1"/>
    <property type="molecule type" value="Genomic_DNA"/>
</dbReference>
<reference evidence="2" key="1">
    <citation type="submission" date="2022-07" db="EMBL/GenBank/DDBJ databases">
        <title>Phylogenomic reconstructions and comparative analyses of Kickxellomycotina fungi.</title>
        <authorList>
            <person name="Reynolds N.K."/>
            <person name="Stajich J.E."/>
            <person name="Barry K."/>
            <person name="Grigoriev I.V."/>
            <person name="Crous P."/>
            <person name="Smith M.E."/>
        </authorList>
    </citation>
    <scope>NUCLEOTIDE SEQUENCE</scope>
    <source>
        <strain evidence="2">BCRC 34381</strain>
    </source>
</reference>
<feature type="non-terminal residue" evidence="2">
    <location>
        <position position="1"/>
    </location>
</feature>
<dbReference type="OrthoDB" id="5585485at2759"/>
<feature type="region of interest" description="Disordered" evidence="1">
    <location>
        <begin position="148"/>
        <end position="182"/>
    </location>
</feature>
<proteinExistence type="predicted"/>
<evidence type="ECO:0000313" key="2">
    <source>
        <dbReference type="EMBL" id="KAJ1723535.1"/>
    </source>
</evidence>
<feature type="compositionally biased region" description="Low complexity" evidence="1">
    <location>
        <begin position="1"/>
        <end position="23"/>
    </location>
</feature>
<gene>
    <name evidence="2" type="ORF">LPJ61_005818</name>
</gene>
<sequence length="182" mass="17709">QNAGSASASDGSQGSSGYGSASDDSQDSGDYDSGSDDSQDSGDYDDAGDDGQGAGGYGYDDSGAVAPIVPLQGYANVMTVNGGAPVATIGTCPDYTITVTNQVFATLIATVTPTLLAIPQGPQGIVPNAGAADPFGDQLMPNAGAGLPFGGADQQFAGGDNAGDDAGNDAGYDDAGDDDNAY</sequence>
<evidence type="ECO:0000256" key="1">
    <source>
        <dbReference type="SAM" id="MobiDB-lite"/>
    </source>
</evidence>
<evidence type="ECO:0000313" key="3">
    <source>
        <dbReference type="Proteomes" id="UP001143981"/>
    </source>
</evidence>
<name>A0A9W8CRG5_9FUNG</name>
<keyword evidence="3" id="KW-1185">Reference proteome</keyword>
<dbReference type="AlphaFoldDB" id="A0A9W8CRG5"/>
<feature type="compositionally biased region" description="Acidic residues" evidence="1">
    <location>
        <begin position="24"/>
        <end position="49"/>
    </location>
</feature>
<feature type="compositionally biased region" description="Acidic residues" evidence="1">
    <location>
        <begin position="162"/>
        <end position="182"/>
    </location>
</feature>
<comment type="caution">
    <text evidence="2">The sequence shown here is derived from an EMBL/GenBank/DDBJ whole genome shotgun (WGS) entry which is preliminary data.</text>
</comment>
<organism evidence="2 3">
    <name type="scientific">Coemansia biformis</name>
    <dbReference type="NCBI Taxonomy" id="1286918"/>
    <lineage>
        <taxon>Eukaryota</taxon>
        <taxon>Fungi</taxon>
        <taxon>Fungi incertae sedis</taxon>
        <taxon>Zoopagomycota</taxon>
        <taxon>Kickxellomycotina</taxon>
        <taxon>Kickxellomycetes</taxon>
        <taxon>Kickxellales</taxon>
        <taxon>Kickxellaceae</taxon>
        <taxon>Coemansia</taxon>
    </lineage>
</organism>
<protein>
    <submittedName>
        <fullName evidence="2">Uncharacterized protein</fullName>
    </submittedName>
</protein>